<dbReference type="InterPro" id="IPR041561">
    <property type="entry name" value="PglD_N"/>
</dbReference>
<dbReference type="SUPFAM" id="SSF51161">
    <property type="entry name" value="Trimeric LpxA-like enzymes"/>
    <property type="match status" value="1"/>
</dbReference>
<keyword evidence="5" id="KW-1185">Reference proteome</keyword>
<reference evidence="4 5" key="1">
    <citation type="submission" date="2021-03" db="EMBL/GenBank/DDBJ databases">
        <title>Genomic Encyclopedia of Type Strains, Phase IV (KMG-IV): sequencing the most valuable type-strain genomes for metagenomic binning, comparative biology and taxonomic classification.</title>
        <authorList>
            <person name="Goeker M."/>
        </authorList>
    </citation>
    <scope>NUCLEOTIDE SEQUENCE [LARGE SCALE GENOMIC DNA]</scope>
    <source>
        <strain evidence="4 5">DSM 28650</strain>
    </source>
</reference>
<proteinExistence type="predicted"/>
<protein>
    <submittedName>
        <fullName evidence="4">Sugar O-acyltransferase (Sialic acid O-acetyltransferase NeuD family)</fullName>
    </submittedName>
</protein>
<dbReference type="NCBIfam" id="TIGR03570">
    <property type="entry name" value="NeuD_NnaD"/>
    <property type="match status" value="1"/>
</dbReference>
<evidence type="ECO:0000259" key="3">
    <source>
        <dbReference type="Pfam" id="PF17836"/>
    </source>
</evidence>
<dbReference type="PANTHER" id="PTHR43300:SF7">
    <property type="entry name" value="UDP-N-ACETYLBACILLOSAMINE N-ACETYLTRANSFERASE"/>
    <property type="match status" value="1"/>
</dbReference>
<dbReference type="Gene3D" id="2.160.10.10">
    <property type="entry name" value="Hexapeptide repeat proteins"/>
    <property type="match status" value="1"/>
</dbReference>
<keyword evidence="2" id="KW-0677">Repeat</keyword>
<evidence type="ECO:0000256" key="2">
    <source>
        <dbReference type="ARBA" id="ARBA00022737"/>
    </source>
</evidence>
<dbReference type="InterPro" id="IPR011004">
    <property type="entry name" value="Trimer_LpxA-like_sf"/>
</dbReference>
<dbReference type="Proteomes" id="UP001519308">
    <property type="component" value="Unassembled WGS sequence"/>
</dbReference>
<dbReference type="RefSeq" id="WP_021284403.1">
    <property type="nucleotide sequence ID" value="NZ_JAGGLL010000010.1"/>
</dbReference>
<keyword evidence="1" id="KW-0808">Transferase</keyword>
<accession>A0ABS4K216</accession>
<dbReference type="PROSITE" id="PS00101">
    <property type="entry name" value="HEXAPEP_TRANSFERASES"/>
    <property type="match status" value="1"/>
</dbReference>
<dbReference type="CDD" id="cd03360">
    <property type="entry name" value="LbH_AT_putative"/>
    <property type="match status" value="1"/>
</dbReference>
<gene>
    <name evidence="4" type="ORF">J2Z44_001613</name>
</gene>
<feature type="domain" description="PglD N-terminal" evidence="3">
    <location>
        <begin position="3"/>
        <end position="83"/>
    </location>
</feature>
<dbReference type="Pfam" id="PF17836">
    <property type="entry name" value="PglD_N"/>
    <property type="match status" value="1"/>
</dbReference>
<sequence>MENIILVGGGGHCKSVIDSIIDSKRFNVVGIIDLKRNIGLFINSVQVVGQDEDYEKFFLEGVKYAFITIGSTTSTTERERVYKDLKSVGFQLPIIVDPSAIVSKNVEIGEGTFVGKGAIINTNSVIGQNCIINTGTIIEHDCVIQDYCHVAPGSTLSGGVKVGRSTLIGTNSTVIQGVQIGSNTIVGAGSVVVKDIKQNCIAYGNPCKEVR</sequence>
<dbReference type="InterPro" id="IPR001451">
    <property type="entry name" value="Hexapep"/>
</dbReference>
<evidence type="ECO:0000256" key="1">
    <source>
        <dbReference type="ARBA" id="ARBA00022679"/>
    </source>
</evidence>
<dbReference type="Gene3D" id="3.40.50.20">
    <property type="match status" value="1"/>
</dbReference>
<name>A0ABS4K216_9CLOT</name>
<dbReference type="PANTHER" id="PTHR43300">
    <property type="entry name" value="ACETYLTRANSFERASE"/>
    <property type="match status" value="1"/>
</dbReference>
<organism evidence="4 5">
    <name type="scientific">Clostridium punense</name>
    <dbReference type="NCBI Taxonomy" id="1054297"/>
    <lineage>
        <taxon>Bacteria</taxon>
        <taxon>Bacillati</taxon>
        <taxon>Bacillota</taxon>
        <taxon>Clostridia</taxon>
        <taxon>Eubacteriales</taxon>
        <taxon>Clostridiaceae</taxon>
        <taxon>Clostridium</taxon>
    </lineage>
</organism>
<dbReference type="InterPro" id="IPR020019">
    <property type="entry name" value="AcTrfase_PglD-like"/>
</dbReference>
<dbReference type="Pfam" id="PF00132">
    <property type="entry name" value="Hexapep"/>
    <property type="match status" value="2"/>
</dbReference>
<evidence type="ECO:0000313" key="4">
    <source>
        <dbReference type="EMBL" id="MBP2021817.1"/>
    </source>
</evidence>
<dbReference type="EMBL" id="JAGGLL010000010">
    <property type="protein sequence ID" value="MBP2021817.1"/>
    <property type="molecule type" value="Genomic_DNA"/>
</dbReference>
<comment type="caution">
    <text evidence="4">The sequence shown here is derived from an EMBL/GenBank/DDBJ whole genome shotgun (WGS) entry which is preliminary data.</text>
</comment>
<evidence type="ECO:0000313" key="5">
    <source>
        <dbReference type="Proteomes" id="UP001519308"/>
    </source>
</evidence>
<dbReference type="InterPro" id="IPR050179">
    <property type="entry name" value="Trans_hexapeptide_repeat"/>
</dbReference>
<dbReference type="InterPro" id="IPR018357">
    <property type="entry name" value="Hexapep_transf_CS"/>
</dbReference>